<dbReference type="Proteomes" id="UP001595616">
    <property type="component" value="Unassembled WGS sequence"/>
</dbReference>
<dbReference type="SUPFAM" id="SSF51215">
    <property type="entry name" value="Regulatory protein AraC"/>
    <property type="match status" value="1"/>
</dbReference>
<reference evidence="4" key="1">
    <citation type="journal article" date="2019" name="Int. J. Syst. Evol. Microbiol.">
        <title>The Global Catalogue of Microorganisms (GCM) 10K type strain sequencing project: providing services to taxonomists for standard genome sequencing and annotation.</title>
        <authorList>
            <consortium name="The Broad Institute Genomics Platform"/>
            <consortium name="The Broad Institute Genome Sequencing Center for Infectious Disease"/>
            <person name="Wu L."/>
            <person name="Ma J."/>
        </authorList>
    </citation>
    <scope>NUCLEOTIDE SEQUENCE [LARGE SCALE GENOMIC DNA]</scope>
    <source>
        <strain evidence="4">CECT 7956</strain>
    </source>
</reference>
<accession>A0ABV7YSN0</accession>
<proteinExistence type="predicted"/>
<protein>
    <submittedName>
        <fullName evidence="3">AraC family ligand binding domain-containing protein</fullName>
    </submittedName>
</protein>
<feature type="domain" description="AraC-type arabinose-binding/dimerisation" evidence="2">
    <location>
        <begin position="54"/>
        <end position="169"/>
    </location>
</feature>
<name>A0ABV7YSN0_9BACT</name>
<dbReference type="EMBL" id="JBHRYQ010000001">
    <property type="protein sequence ID" value="MFC3809032.1"/>
    <property type="molecule type" value="Genomic_DNA"/>
</dbReference>
<dbReference type="Pfam" id="PF02311">
    <property type="entry name" value="AraC_binding"/>
    <property type="match status" value="1"/>
</dbReference>
<evidence type="ECO:0000313" key="4">
    <source>
        <dbReference type="Proteomes" id="UP001595616"/>
    </source>
</evidence>
<evidence type="ECO:0000256" key="1">
    <source>
        <dbReference type="ARBA" id="ARBA00023125"/>
    </source>
</evidence>
<gene>
    <name evidence="3" type="ORF">ACFOOI_00075</name>
</gene>
<organism evidence="3 4">
    <name type="scientific">Lacihabitans lacunae</name>
    <dbReference type="NCBI Taxonomy" id="1028214"/>
    <lineage>
        <taxon>Bacteria</taxon>
        <taxon>Pseudomonadati</taxon>
        <taxon>Bacteroidota</taxon>
        <taxon>Cytophagia</taxon>
        <taxon>Cytophagales</taxon>
        <taxon>Leadbetterellaceae</taxon>
        <taxon>Lacihabitans</taxon>
    </lineage>
</organism>
<comment type="caution">
    <text evidence="3">The sequence shown here is derived from an EMBL/GenBank/DDBJ whole genome shotgun (WGS) entry which is preliminary data.</text>
</comment>
<dbReference type="RefSeq" id="WP_379833487.1">
    <property type="nucleotide sequence ID" value="NZ_JBHRYQ010000001.1"/>
</dbReference>
<dbReference type="InterPro" id="IPR003313">
    <property type="entry name" value="AraC-bd"/>
</dbReference>
<evidence type="ECO:0000313" key="3">
    <source>
        <dbReference type="EMBL" id="MFC3809032.1"/>
    </source>
</evidence>
<evidence type="ECO:0000259" key="2">
    <source>
        <dbReference type="Pfam" id="PF02311"/>
    </source>
</evidence>
<keyword evidence="4" id="KW-1185">Reference proteome</keyword>
<keyword evidence="1" id="KW-0238">DNA-binding</keyword>
<sequence length="202" mass="23639">MNKKYQKYLMVFEQDEKWGFYINNLGRASVDKNIEYPSKGHPGSHMFTWEKGRTLDEFHFVLITEGEGEFESKETGKKKILPGDGFLLFPGMWHRYRPNKKTGWSERWVGFSGPIAKQFLSNGFFKSQSPVISKCNRSTVLGYFDTLFQLFEDEPFGYQRLASGICMQLMAELYNIQQNSNSEDYLNQMVSQTKHLMYNKIN</sequence>
<dbReference type="InterPro" id="IPR037923">
    <property type="entry name" value="HTH-like"/>
</dbReference>